<dbReference type="EMBL" id="JBDIVE010000005">
    <property type="protein sequence ID" value="MEN3069182.1"/>
    <property type="molecule type" value="Genomic_DNA"/>
</dbReference>
<keyword evidence="4" id="KW-0812">Transmembrane</keyword>
<protein>
    <submittedName>
        <fullName evidence="6">Methyl-accepting chemotaxis protein</fullName>
    </submittedName>
</protein>
<evidence type="ECO:0000313" key="7">
    <source>
        <dbReference type="Proteomes" id="UP001410394"/>
    </source>
</evidence>
<proteinExistence type="predicted"/>
<keyword evidence="1 2" id="KW-0807">Transducer</keyword>
<organism evidence="6 7">
    <name type="scientific">Uliginosibacterium sediminicola</name>
    <dbReference type="NCBI Taxonomy" id="2024550"/>
    <lineage>
        <taxon>Bacteria</taxon>
        <taxon>Pseudomonadati</taxon>
        <taxon>Pseudomonadota</taxon>
        <taxon>Betaproteobacteria</taxon>
        <taxon>Rhodocyclales</taxon>
        <taxon>Zoogloeaceae</taxon>
        <taxon>Uliginosibacterium</taxon>
    </lineage>
</organism>
<keyword evidence="3" id="KW-0175">Coiled coil</keyword>
<sequence length="389" mass="42570">MRTMLYLVVALSLSSIAALCGFFDLPLAAAGLSIAAAVAWLLALQQQHGAKRRAEAELEQARNTLEQHSANRSKNAEILNKLVAEHFQATDSDLEQLRGVIANAAENLGGSVTGLQCESSNQQALLQHLVEELLTRTHDTAPQEQAASIQRYAQETRDIVDRLIDTISAVRSSSISMNSDFKTIAERVGEVAKMLDDIAEITSQTNLLALNAAIEAARAGEAGRGFAVVADEVRKLSQRTDHFSDNIRQRIAEIEQAVAQLGNGVSGLVSADSSQADHSRQSMASIWQTMQELNTRIMRRSTDIDDISERIQAHVHTGVVSLQFEDISRQLIEHIRKRAELLRSATDKIGQAWSADIALDAEDIRRSFEAVAHKSVKQESLNSGTVDLF</sequence>
<evidence type="ECO:0000256" key="1">
    <source>
        <dbReference type="ARBA" id="ARBA00023224"/>
    </source>
</evidence>
<name>A0ABU9YZN1_9RHOO</name>
<dbReference type="Gene3D" id="1.10.287.950">
    <property type="entry name" value="Methyl-accepting chemotaxis protein"/>
    <property type="match status" value="1"/>
</dbReference>
<keyword evidence="4" id="KW-0472">Membrane</keyword>
<accession>A0ABU9YZN1</accession>
<evidence type="ECO:0000256" key="4">
    <source>
        <dbReference type="SAM" id="Phobius"/>
    </source>
</evidence>
<keyword evidence="4" id="KW-1133">Transmembrane helix</keyword>
<dbReference type="PANTHER" id="PTHR32089:SF112">
    <property type="entry name" value="LYSOZYME-LIKE PROTEIN-RELATED"/>
    <property type="match status" value="1"/>
</dbReference>
<feature type="coiled-coil region" evidence="3">
    <location>
        <begin position="44"/>
        <end position="71"/>
    </location>
</feature>
<evidence type="ECO:0000256" key="3">
    <source>
        <dbReference type="SAM" id="Coils"/>
    </source>
</evidence>
<feature type="domain" description="Methyl-accepting transducer" evidence="5">
    <location>
        <begin position="144"/>
        <end position="258"/>
    </location>
</feature>
<keyword evidence="7" id="KW-1185">Reference proteome</keyword>
<dbReference type="PROSITE" id="PS50111">
    <property type="entry name" value="CHEMOTAXIS_TRANSDUC_2"/>
    <property type="match status" value="1"/>
</dbReference>
<dbReference type="RefSeq" id="WP_345919951.1">
    <property type="nucleotide sequence ID" value="NZ_JBDIVE010000005.1"/>
</dbReference>
<evidence type="ECO:0000256" key="2">
    <source>
        <dbReference type="PROSITE-ProRule" id="PRU00284"/>
    </source>
</evidence>
<dbReference type="Proteomes" id="UP001410394">
    <property type="component" value="Unassembled WGS sequence"/>
</dbReference>
<comment type="caution">
    <text evidence="6">The sequence shown here is derived from an EMBL/GenBank/DDBJ whole genome shotgun (WGS) entry which is preliminary data.</text>
</comment>
<reference evidence="6 7" key="1">
    <citation type="journal article" date="2018" name="Int. J. Syst. Evol. Microbiol.">
        <title>Uliginosibacterium sediminicola sp. nov., isolated from freshwater sediment.</title>
        <authorList>
            <person name="Hwang W.M."/>
            <person name="Kim S.M."/>
            <person name="Kang K."/>
            <person name="Ahn T.Y."/>
        </authorList>
    </citation>
    <scope>NUCLEOTIDE SEQUENCE [LARGE SCALE GENOMIC DNA]</scope>
    <source>
        <strain evidence="6 7">M1-21</strain>
    </source>
</reference>
<feature type="transmembrane region" description="Helical" evidence="4">
    <location>
        <begin position="27"/>
        <end position="44"/>
    </location>
</feature>
<evidence type="ECO:0000313" key="6">
    <source>
        <dbReference type="EMBL" id="MEN3069182.1"/>
    </source>
</evidence>
<dbReference type="SMART" id="SM00283">
    <property type="entry name" value="MA"/>
    <property type="match status" value="1"/>
</dbReference>
<dbReference type="Pfam" id="PF00015">
    <property type="entry name" value="MCPsignal"/>
    <property type="match status" value="1"/>
</dbReference>
<gene>
    <name evidence="6" type="ORF">ABDB84_11895</name>
</gene>
<dbReference type="PANTHER" id="PTHR32089">
    <property type="entry name" value="METHYL-ACCEPTING CHEMOTAXIS PROTEIN MCPB"/>
    <property type="match status" value="1"/>
</dbReference>
<dbReference type="InterPro" id="IPR004089">
    <property type="entry name" value="MCPsignal_dom"/>
</dbReference>
<evidence type="ECO:0000259" key="5">
    <source>
        <dbReference type="PROSITE" id="PS50111"/>
    </source>
</evidence>
<dbReference type="SUPFAM" id="SSF58104">
    <property type="entry name" value="Methyl-accepting chemotaxis protein (MCP) signaling domain"/>
    <property type="match status" value="1"/>
</dbReference>